<dbReference type="SMART" id="SM01228">
    <property type="entry name" value="GIDA_assoc_3"/>
    <property type="match status" value="1"/>
</dbReference>
<dbReference type="Gene3D" id="1.10.150.570">
    <property type="entry name" value="GidA associated domain, C-terminal subdomain"/>
    <property type="match status" value="1"/>
</dbReference>
<evidence type="ECO:0000313" key="3">
    <source>
        <dbReference type="EMBL" id="CAB9499202.1"/>
    </source>
</evidence>
<dbReference type="InterPro" id="IPR044920">
    <property type="entry name" value="MnmG_C_subdom_sf"/>
</dbReference>
<sequence length="141" mass="16210">MPHTTLDRVEDIMSEVQKEQKAEQEVRAKEKASSEVVDDDFMIKQEEPVEVMDRSPDSVYSTVGASVKYQVFVRRQHRDMESWRRAQGSRIPPDIVYSTATLPTLKKEEIEKLNRVRPSTFAEASQISGVAPQSLFMYITM</sequence>
<dbReference type="Proteomes" id="UP001153069">
    <property type="component" value="Unassembled WGS sequence"/>
</dbReference>
<feature type="domain" description="tRNA uridine 5-carboxymethylaminomethyl modification enzyme C-terminal subdomain" evidence="2">
    <location>
        <begin position="67"/>
        <end position="140"/>
    </location>
</feature>
<dbReference type="EMBL" id="CAICTM010000055">
    <property type="protein sequence ID" value="CAB9499202.1"/>
    <property type="molecule type" value="Genomic_DNA"/>
</dbReference>
<feature type="region of interest" description="Disordered" evidence="1">
    <location>
        <begin position="1"/>
        <end position="40"/>
    </location>
</feature>
<protein>
    <submittedName>
        <fullName evidence="3">Uridine 5-carboxymethylaminomethyl modification enzyme MnmG</fullName>
    </submittedName>
</protein>
<accession>A0A9N8D9S7</accession>
<dbReference type="AlphaFoldDB" id="A0A9N8D9S7"/>
<dbReference type="InterPro" id="IPR002218">
    <property type="entry name" value="MnmG-rel"/>
</dbReference>
<dbReference type="PANTHER" id="PTHR11806">
    <property type="entry name" value="GLUCOSE INHIBITED DIVISION PROTEIN A"/>
    <property type="match status" value="1"/>
</dbReference>
<dbReference type="InterPro" id="IPR026904">
    <property type="entry name" value="MnmG_C"/>
</dbReference>
<proteinExistence type="predicted"/>
<dbReference type="GO" id="GO:0030488">
    <property type="term" value="P:tRNA methylation"/>
    <property type="evidence" value="ECO:0007669"/>
    <property type="project" value="TreeGrafter"/>
</dbReference>
<evidence type="ECO:0000256" key="1">
    <source>
        <dbReference type="SAM" id="MobiDB-lite"/>
    </source>
</evidence>
<dbReference type="GO" id="GO:0002098">
    <property type="term" value="P:tRNA wobble uridine modification"/>
    <property type="evidence" value="ECO:0007669"/>
    <property type="project" value="TreeGrafter"/>
</dbReference>
<comment type="caution">
    <text evidence="3">The sequence shown here is derived from an EMBL/GenBank/DDBJ whole genome shotgun (WGS) entry which is preliminary data.</text>
</comment>
<keyword evidence="4" id="KW-1185">Reference proteome</keyword>
<dbReference type="GO" id="GO:0050660">
    <property type="term" value="F:flavin adenine dinucleotide binding"/>
    <property type="evidence" value="ECO:0007669"/>
    <property type="project" value="InterPro"/>
</dbReference>
<organism evidence="3 4">
    <name type="scientific">Seminavis robusta</name>
    <dbReference type="NCBI Taxonomy" id="568900"/>
    <lineage>
        <taxon>Eukaryota</taxon>
        <taxon>Sar</taxon>
        <taxon>Stramenopiles</taxon>
        <taxon>Ochrophyta</taxon>
        <taxon>Bacillariophyta</taxon>
        <taxon>Bacillariophyceae</taxon>
        <taxon>Bacillariophycidae</taxon>
        <taxon>Naviculales</taxon>
        <taxon>Naviculaceae</taxon>
        <taxon>Seminavis</taxon>
    </lineage>
</organism>
<dbReference type="Pfam" id="PF13932">
    <property type="entry name" value="SAM_GIDA_C"/>
    <property type="match status" value="1"/>
</dbReference>
<dbReference type="PANTHER" id="PTHR11806:SF0">
    <property type="entry name" value="PROTEIN MTO1 HOMOLOG, MITOCHONDRIAL"/>
    <property type="match status" value="1"/>
</dbReference>
<gene>
    <name evidence="3" type="ORF">SEMRO_56_G032580.1</name>
</gene>
<evidence type="ECO:0000313" key="4">
    <source>
        <dbReference type="Proteomes" id="UP001153069"/>
    </source>
</evidence>
<dbReference type="OrthoDB" id="3329at2759"/>
<feature type="compositionally biased region" description="Basic and acidic residues" evidence="1">
    <location>
        <begin position="1"/>
        <end position="33"/>
    </location>
</feature>
<evidence type="ECO:0000259" key="2">
    <source>
        <dbReference type="SMART" id="SM01228"/>
    </source>
</evidence>
<name>A0A9N8D9S7_9STRA</name>
<dbReference type="InterPro" id="IPR047001">
    <property type="entry name" value="MnmG_C_subdom"/>
</dbReference>
<reference evidence="3" key="1">
    <citation type="submission" date="2020-06" db="EMBL/GenBank/DDBJ databases">
        <authorList>
            <consortium name="Plant Systems Biology data submission"/>
        </authorList>
    </citation>
    <scope>NUCLEOTIDE SEQUENCE</scope>
    <source>
        <strain evidence="3">D6</strain>
    </source>
</reference>